<dbReference type="GO" id="GO:0004575">
    <property type="term" value="F:sucrose alpha-glucosidase activity"/>
    <property type="evidence" value="ECO:0007669"/>
    <property type="project" value="TreeGrafter"/>
</dbReference>
<dbReference type="InterPro" id="IPR023296">
    <property type="entry name" value="Glyco_hydro_beta-prop_sf"/>
</dbReference>
<protein>
    <submittedName>
        <fullName evidence="5">Levanase</fullName>
        <ecNumber evidence="5">3.2.1.80</ecNumber>
    </submittedName>
</protein>
<evidence type="ECO:0000313" key="6">
    <source>
        <dbReference type="Proteomes" id="UP000078383"/>
    </source>
</evidence>
<gene>
    <name evidence="5" type="primary">sacC</name>
    <name evidence="5" type="ORF">ERS852502_02848</name>
</gene>
<dbReference type="CDD" id="cd18622">
    <property type="entry name" value="GH32_Inu-like"/>
    <property type="match status" value="1"/>
</dbReference>
<name>A0A174YCK9_9FIRM</name>
<dbReference type="PANTHER" id="PTHR42800:SF1">
    <property type="entry name" value="EXOINULINASE INUD (AFU_ORTHOLOGUE AFUA_5G00480)"/>
    <property type="match status" value="1"/>
</dbReference>
<dbReference type="Proteomes" id="UP000078383">
    <property type="component" value="Unassembled WGS sequence"/>
</dbReference>
<keyword evidence="2 5" id="KW-0378">Hydrolase</keyword>
<evidence type="ECO:0000256" key="2">
    <source>
        <dbReference type="ARBA" id="ARBA00022801"/>
    </source>
</evidence>
<evidence type="ECO:0000256" key="3">
    <source>
        <dbReference type="ARBA" id="ARBA00023295"/>
    </source>
</evidence>
<evidence type="ECO:0000256" key="1">
    <source>
        <dbReference type="ARBA" id="ARBA00009902"/>
    </source>
</evidence>
<dbReference type="GO" id="GO:0005737">
    <property type="term" value="C:cytoplasm"/>
    <property type="evidence" value="ECO:0007669"/>
    <property type="project" value="TreeGrafter"/>
</dbReference>
<dbReference type="GO" id="GO:0051669">
    <property type="term" value="F:fructan beta-fructosidase activity"/>
    <property type="evidence" value="ECO:0007669"/>
    <property type="project" value="UniProtKB-EC"/>
</dbReference>
<dbReference type="GO" id="GO:0005987">
    <property type="term" value="P:sucrose catabolic process"/>
    <property type="evidence" value="ECO:0007669"/>
    <property type="project" value="TreeGrafter"/>
</dbReference>
<dbReference type="SUPFAM" id="SSF75005">
    <property type="entry name" value="Arabinanase/levansucrase/invertase"/>
    <property type="match status" value="1"/>
</dbReference>
<evidence type="ECO:0000259" key="4">
    <source>
        <dbReference type="Pfam" id="PF00251"/>
    </source>
</evidence>
<reference evidence="5 6" key="1">
    <citation type="submission" date="2015-09" db="EMBL/GenBank/DDBJ databases">
        <authorList>
            <consortium name="Pathogen Informatics"/>
        </authorList>
    </citation>
    <scope>NUCLEOTIDE SEQUENCE [LARGE SCALE GENOMIC DNA]</scope>
    <source>
        <strain evidence="5 6">2789STDY5834889</strain>
    </source>
</reference>
<sequence>MPKGVKMEKYRPKIHFSAEDYIINDPNGLVYYKGEYHLFHQYNINEQIYWGHAVSKDLVRWKRLPKAIAPDKIGQIWSGSAVVDEENQRMVAFFTYSEHETKRQSQGVAFSYDKGRTWEKYSGNPILTDSREDFRDPKVFRYEEKWVMILSGGDCVLLYESKDLIHWNQISSFKGNQESHTGV</sequence>
<dbReference type="EC" id="3.2.1.80" evidence="5"/>
<feature type="domain" description="Glycosyl hydrolase family 32 N-terminal" evidence="4">
    <location>
        <begin position="15"/>
        <end position="181"/>
    </location>
</feature>
<dbReference type="InterPro" id="IPR001362">
    <property type="entry name" value="Glyco_hydro_32"/>
</dbReference>
<dbReference type="InterPro" id="IPR013148">
    <property type="entry name" value="Glyco_hydro_32_N"/>
</dbReference>
<accession>A0A174YCK9</accession>
<organism evidence="5 6">
    <name type="scientific">[Ruminococcus] torques</name>
    <dbReference type="NCBI Taxonomy" id="33039"/>
    <lineage>
        <taxon>Bacteria</taxon>
        <taxon>Bacillati</taxon>
        <taxon>Bacillota</taxon>
        <taxon>Clostridia</taxon>
        <taxon>Lachnospirales</taxon>
        <taxon>Lachnospiraceae</taxon>
        <taxon>Mediterraneibacter</taxon>
    </lineage>
</organism>
<dbReference type="RefSeq" id="WP_237984991.1">
    <property type="nucleotide sequence ID" value="NZ_CACRUQ010000028.1"/>
</dbReference>
<dbReference type="EMBL" id="CZBX01000022">
    <property type="protein sequence ID" value="CUQ93263.1"/>
    <property type="molecule type" value="Genomic_DNA"/>
</dbReference>
<dbReference type="Pfam" id="PF00251">
    <property type="entry name" value="Glyco_hydro_32N"/>
    <property type="match status" value="1"/>
</dbReference>
<dbReference type="Gene3D" id="2.115.10.20">
    <property type="entry name" value="Glycosyl hydrolase domain, family 43"/>
    <property type="match status" value="1"/>
</dbReference>
<proteinExistence type="inferred from homology"/>
<dbReference type="AlphaFoldDB" id="A0A174YCK9"/>
<dbReference type="SMART" id="SM00640">
    <property type="entry name" value="Glyco_32"/>
    <property type="match status" value="1"/>
</dbReference>
<evidence type="ECO:0000313" key="5">
    <source>
        <dbReference type="EMBL" id="CUQ93263.1"/>
    </source>
</evidence>
<comment type="similarity">
    <text evidence="1">Belongs to the glycosyl hydrolase 32 family.</text>
</comment>
<keyword evidence="3 5" id="KW-0326">Glycosidase</keyword>
<dbReference type="PANTHER" id="PTHR42800">
    <property type="entry name" value="EXOINULINASE INUD (AFU_ORTHOLOGUE AFUA_5G00480)"/>
    <property type="match status" value="1"/>
</dbReference>